<dbReference type="InterPro" id="IPR023614">
    <property type="entry name" value="Porin_dom_sf"/>
</dbReference>
<name>A0A545TR51_9PROT</name>
<protein>
    <submittedName>
        <fullName evidence="2">Porin</fullName>
    </submittedName>
</protein>
<dbReference type="Pfam" id="PF13609">
    <property type="entry name" value="Porin_4"/>
    <property type="match status" value="1"/>
</dbReference>
<dbReference type="InterPro" id="IPR033900">
    <property type="entry name" value="Gram_neg_porin_domain"/>
</dbReference>
<dbReference type="GO" id="GO:0016020">
    <property type="term" value="C:membrane"/>
    <property type="evidence" value="ECO:0007669"/>
    <property type="project" value="InterPro"/>
</dbReference>
<proteinExistence type="predicted"/>
<dbReference type="EMBL" id="VHSH01000004">
    <property type="protein sequence ID" value="TQV79699.1"/>
    <property type="molecule type" value="Genomic_DNA"/>
</dbReference>
<keyword evidence="3" id="KW-1185">Reference proteome</keyword>
<dbReference type="RefSeq" id="WP_142896879.1">
    <property type="nucleotide sequence ID" value="NZ_ML660055.1"/>
</dbReference>
<gene>
    <name evidence="2" type="ORF">FKG95_13390</name>
</gene>
<accession>A0A545TR51</accession>
<feature type="domain" description="Porin" evidence="1">
    <location>
        <begin position="65"/>
        <end position="200"/>
    </location>
</feature>
<dbReference type="Proteomes" id="UP000315252">
    <property type="component" value="Unassembled WGS sequence"/>
</dbReference>
<evidence type="ECO:0000313" key="3">
    <source>
        <dbReference type="Proteomes" id="UP000315252"/>
    </source>
</evidence>
<comment type="caution">
    <text evidence="2">The sequence shown here is derived from an EMBL/GenBank/DDBJ whole genome shotgun (WGS) entry which is preliminary data.</text>
</comment>
<organism evidence="2 3">
    <name type="scientific">Denitrobaculum tricleocarpae</name>
    <dbReference type="NCBI Taxonomy" id="2591009"/>
    <lineage>
        <taxon>Bacteria</taxon>
        <taxon>Pseudomonadati</taxon>
        <taxon>Pseudomonadota</taxon>
        <taxon>Alphaproteobacteria</taxon>
        <taxon>Rhodospirillales</taxon>
        <taxon>Rhodospirillaceae</taxon>
        <taxon>Denitrobaculum</taxon>
    </lineage>
</organism>
<evidence type="ECO:0000259" key="1">
    <source>
        <dbReference type="Pfam" id="PF13609"/>
    </source>
</evidence>
<dbReference type="SUPFAM" id="SSF56935">
    <property type="entry name" value="Porins"/>
    <property type="match status" value="1"/>
</dbReference>
<evidence type="ECO:0000313" key="2">
    <source>
        <dbReference type="EMBL" id="TQV79699.1"/>
    </source>
</evidence>
<dbReference type="AlphaFoldDB" id="A0A545TR51"/>
<reference evidence="2 3" key="1">
    <citation type="submission" date="2019-06" db="EMBL/GenBank/DDBJ databases">
        <title>Whole genome sequence for Rhodospirillaceae sp. R148.</title>
        <authorList>
            <person name="Wang G."/>
        </authorList>
    </citation>
    <scope>NUCLEOTIDE SEQUENCE [LARGE SCALE GENOMIC DNA]</scope>
    <source>
        <strain evidence="2 3">R148</strain>
    </source>
</reference>
<dbReference type="Gene3D" id="2.40.160.10">
    <property type="entry name" value="Porin"/>
    <property type="match status" value="1"/>
</dbReference>
<dbReference type="OrthoDB" id="6758483at2"/>
<sequence length="222" mass="23527">MTIGTPGIVSLVGALTLIPNLAWSMDLEELVPGSFFAENRAWNGSTANDGPADAIAFDLQVNRQMLSESQTYGLSPNGSENGVAFFTPRFAGLQGSVGYRPDDLGSDSAPQLGVNWTIDVAPDAQIAAATSYELNKNGFDIGARYAQGPWELQLMYGSSEGETELEEIESLALSAGYAVGPGISFTGVLGAADRNSSAEESKSADDRNNEDFWVVTGVKIRF</sequence>
<dbReference type="GO" id="GO:0015288">
    <property type="term" value="F:porin activity"/>
    <property type="evidence" value="ECO:0007669"/>
    <property type="project" value="InterPro"/>
</dbReference>